<proteinExistence type="predicted"/>
<organism evidence="2 3">
    <name type="scientific">Kribbella orskensis</name>
    <dbReference type="NCBI Taxonomy" id="2512216"/>
    <lineage>
        <taxon>Bacteria</taxon>
        <taxon>Bacillati</taxon>
        <taxon>Actinomycetota</taxon>
        <taxon>Actinomycetes</taxon>
        <taxon>Propionibacteriales</taxon>
        <taxon>Kribbellaceae</taxon>
        <taxon>Kribbella</taxon>
    </lineage>
</organism>
<dbReference type="SUPFAM" id="SSF50090">
    <property type="entry name" value="Electron transport accessory proteins"/>
    <property type="match status" value="1"/>
</dbReference>
<dbReference type="NCBIfam" id="TIGR03889">
    <property type="entry name" value="nitrile_acc"/>
    <property type="match status" value="1"/>
</dbReference>
<evidence type="ECO:0000259" key="1">
    <source>
        <dbReference type="Pfam" id="PF21006"/>
    </source>
</evidence>
<evidence type="ECO:0000313" key="2">
    <source>
        <dbReference type="EMBL" id="TCO31501.1"/>
    </source>
</evidence>
<dbReference type="Pfam" id="PF21006">
    <property type="entry name" value="NHase_beta_N"/>
    <property type="match status" value="1"/>
</dbReference>
<dbReference type="InterPro" id="IPR042262">
    <property type="entry name" value="CN_hydtase_beta_C"/>
</dbReference>
<reference evidence="2 3" key="1">
    <citation type="journal article" date="2015" name="Stand. Genomic Sci.">
        <title>Genomic Encyclopedia of Bacterial and Archaeal Type Strains, Phase III: the genomes of soil and plant-associated and newly described type strains.</title>
        <authorList>
            <person name="Whitman W.B."/>
            <person name="Woyke T."/>
            <person name="Klenk H.P."/>
            <person name="Zhou Y."/>
            <person name="Lilburn T.G."/>
            <person name="Beck B.J."/>
            <person name="De Vos P."/>
            <person name="Vandamme P."/>
            <person name="Eisen J.A."/>
            <person name="Garrity G."/>
            <person name="Hugenholtz P."/>
            <person name="Kyrpides N.C."/>
        </authorList>
    </citation>
    <scope>NUCLEOTIDE SEQUENCE [LARGE SCALE GENOMIC DNA]</scope>
    <source>
        <strain evidence="2 3">VKM Ac-2538</strain>
    </source>
</reference>
<keyword evidence="3" id="KW-1185">Reference proteome</keyword>
<dbReference type="Gene3D" id="1.10.472.20">
    <property type="entry name" value="Nitrile hydratase, beta subunit"/>
    <property type="match status" value="1"/>
</dbReference>
<dbReference type="EMBL" id="SLWM01000001">
    <property type="protein sequence ID" value="TCO31501.1"/>
    <property type="molecule type" value="Genomic_DNA"/>
</dbReference>
<gene>
    <name evidence="2" type="ORF">EV644_101141</name>
</gene>
<dbReference type="InterPro" id="IPR023808">
    <property type="entry name" value="Nitrile_Hydratase_acc_put"/>
</dbReference>
<name>A0ABY2BTB2_9ACTN</name>
<sequence length="119" mass="13005">MTGAEALDAVGATALPRANGELVFDEPWESRAFGLAAALADQGLFSWRDFQTGLIAEVAADESGPGEYRYYDRWVGALESLLFQRGVVSLEDVDDRADVLCHRPAGHDHRDGEHGLHDH</sequence>
<evidence type="ECO:0000313" key="3">
    <source>
        <dbReference type="Proteomes" id="UP000295818"/>
    </source>
</evidence>
<dbReference type="RefSeq" id="WP_132187464.1">
    <property type="nucleotide sequence ID" value="NZ_SLWM01000001.1"/>
</dbReference>
<dbReference type="Proteomes" id="UP000295818">
    <property type="component" value="Unassembled WGS sequence"/>
</dbReference>
<feature type="domain" description="Nitrile hydratase beta subunit-like N-terminal" evidence="1">
    <location>
        <begin position="6"/>
        <end position="101"/>
    </location>
</feature>
<dbReference type="InterPro" id="IPR008990">
    <property type="entry name" value="Elect_transpt_acc-like_dom_sf"/>
</dbReference>
<accession>A0ABY2BTB2</accession>
<comment type="caution">
    <text evidence="2">The sequence shown here is derived from an EMBL/GenBank/DDBJ whole genome shotgun (WGS) entry which is preliminary data.</text>
</comment>
<dbReference type="InterPro" id="IPR049054">
    <property type="entry name" value="CN_hydtase_beta-like_N"/>
</dbReference>
<protein>
    <submittedName>
        <fullName evidence="2">Nitrile hydratase accessory protein</fullName>
    </submittedName>
</protein>